<name>A0A6G0HJ56_LARCR</name>
<dbReference type="CDD" id="cd20336">
    <property type="entry name" value="Rcat_RBR"/>
    <property type="match status" value="1"/>
</dbReference>
<dbReference type="FunFam" id="1.20.120.1750:FF:000040">
    <property type="entry name" value="RBR-type E3 ubiquitin transferase"/>
    <property type="match status" value="1"/>
</dbReference>
<evidence type="ECO:0000313" key="2">
    <source>
        <dbReference type="Proteomes" id="UP000424527"/>
    </source>
</evidence>
<gene>
    <name evidence="1" type="ORF">D5F01_LYC22820</name>
</gene>
<evidence type="ECO:0000313" key="1">
    <source>
        <dbReference type="EMBL" id="KAE8279234.1"/>
    </source>
</evidence>
<dbReference type="Proteomes" id="UP000424527">
    <property type="component" value="Unassembled WGS sequence"/>
</dbReference>
<evidence type="ECO:0008006" key="3">
    <source>
        <dbReference type="Google" id="ProtNLM"/>
    </source>
</evidence>
<protein>
    <recommendedName>
        <fullName evidence="3">RING-type domain-containing protein</fullName>
    </recommendedName>
</protein>
<accession>A0A6G0HJ56</accession>
<dbReference type="Pfam" id="PF22191">
    <property type="entry name" value="IBR_1"/>
    <property type="match status" value="1"/>
</dbReference>
<keyword evidence="2" id="KW-1185">Reference proteome</keyword>
<dbReference type="AlphaFoldDB" id="A0A6G0HJ56"/>
<comment type="caution">
    <text evidence="1">The sequence shown here is derived from an EMBL/GenBank/DDBJ whole genome shotgun (WGS) entry which is preliminary data.</text>
</comment>
<dbReference type="SUPFAM" id="SSF57850">
    <property type="entry name" value="RING/U-box"/>
    <property type="match status" value="1"/>
</dbReference>
<dbReference type="Gene3D" id="1.20.120.1750">
    <property type="match status" value="2"/>
</dbReference>
<reference evidence="1 2" key="1">
    <citation type="submission" date="2019-07" db="EMBL/GenBank/DDBJ databases">
        <title>Chromosome genome assembly for large yellow croaker.</title>
        <authorList>
            <person name="Xiao S."/>
        </authorList>
    </citation>
    <scope>NUCLEOTIDE SEQUENCE [LARGE SCALE GENOMIC DNA]</scope>
    <source>
        <strain evidence="1">JMULYC20181020</strain>
        <tissue evidence="1">Muscle</tissue>
    </source>
</reference>
<organism evidence="1 2">
    <name type="scientific">Larimichthys crocea</name>
    <name type="common">Large yellow croaker</name>
    <name type="synonym">Pseudosciaena crocea</name>
    <dbReference type="NCBI Taxonomy" id="215358"/>
    <lineage>
        <taxon>Eukaryota</taxon>
        <taxon>Metazoa</taxon>
        <taxon>Chordata</taxon>
        <taxon>Craniata</taxon>
        <taxon>Vertebrata</taxon>
        <taxon>Euteleostomi</taxon>
        <taxon>Actinopterygii</taxon>
        <taxon>Neopterygii</taxon>
        <taxon>Teleostei</taxon>
        <taxon>Neoteleostei</taxon>
        <taxon>Acanthomorphata</taxon>
        <taxon>Eupercaria</taxon>
        <taxon>Sciaenidae</taxon>
        <taxon>Larimichthys</taxon>
    </lineage>
</organism>
<proteinExistence type="predicted"/>
<sequence length="274" mass="31333">MNIQGQEQVEKSYDPLDTTLKFVKRKDDLDPLFSDEDDGCLKAEMSYGHAVTPDSLTRWCCSQLDEGNYKFRCPAVVEGTKLCNKVWSYQEVRRLADLTVEEIQYFEENMARLAAAEYTEIQQCPQCRTSVERKNLSNLCVRCTICTADKKKTYQFCWQCLKEWKGPAPRSDRCNNDGCINHDLELLKNCKTTTLPQVQGVDACPSIRACPTCGQRVEHDRTGCKNIICQRCQVEFCFVCLKLTPECLKTSSHFRPCSAGVAPRQTSIPVWHRN</sequence>
<dbReference type="EMBL" id="REGW02000023">
    <property type="protein sequence ID" value="KAE8279234.1"/>
    <property type="molecule type" value="Genomic_DNA"/>
</dbReference>